<dbReference type="NCBIfam" id="TIGR02494">
    <property type="entry name" value="PFLE_PFLC"/>
    <property type="match status" value="1"/>
</dbReference>
<keyword evidence="7" id="KW-0408">Iron</keyword>
<comment type="caution">
    <text evidence="10">The sequence shown here is derived from an EMBL/GenBank/DDBJ whole genome shotgun (WGS) entry which is preliminary data.</text>
</comment>
<evidence type="ECO:0000256" key="4">
    <source>
        <dbReference type="ARBA" id="ARBA00022691"/>
    </source>
</evidence>
<dbReference type="InterPro" id="IPR007197">
    <property type="entry name" value="rSAM"/>
</dbReference>
<keyword evidence="6 10" id="KW-0560">Oxidoreductase</keyword>
<evidence type="ECO:0000256" key="6">
    <source>
        <dbReference type="ARBA" id="ARBA00023002"/>
    </source>
</evidence>
<dbReference type="PANTHER" id="PTHR30352:SF4">
    <property type="entry name" value="PYRUVATE FORMATE-LYASE 2-ACTIVATING ENZYME"/>
    <property type="match status" value="1"/>
</dbReference>
<dbReference type="InterPro" id="IPR001989">
    <property type="entry name" value="Radical_activat_CS"/>
</dbReference>
<evidence type="ECO:0000256" key="2">
    <source>
        <dbReference type="ARBA" id="ARBA00009777"/>
    </source>
</evidence>
<dbReference type="AlphaFoldDB" id="B0MAT6"/>
<dbReference type="Gene3D" id="3.20.20.70">
    <property type="entry name" value="Aldolase class I"/>
    <property type="match status" value="1"/>
</dbReference>
<gene>
    <name evidence="10" type="ORF">ANACAC_00662</name>
</gene>
<keyword evidence="3" id="KW-0004">4Fe-4S</keyword>
<protein>
    <submittedName>
        <fullName evidence="10">Glycyl-radical enzyme activating protein family protein</fullName>
        <ecNumber evidence="10">1.97.1.-</ecNumber>
    </submittedName>
</protein>
<dbReference type="EC" id="1.97.1.-" evidence="10"/>
<keyword evidence="8" id="KW-0411">Iron-sulfur</keyword>
<dbReference type="InterPro" id="IPR040074">
    <property type="entry name" value="BssD/PflA/YjjW"/>
</dbReference>
<dbReference type="STRING" id="411490.ANACAC_00662"/>
<evidence type="ECO:0000256" key="1">
    <source>
        <dbReference type="ARBA" id="ARBA00001966"/>
    </source>
</evidence>
<dbReference type="Pfam" id="PF04055">
    <property type="entry name" value="Radical_SAM"/>
    <property type="match status" value="1"/>
</dbReference>
<dbReference type="SUPFAM" id="SSF102114">
    <property type="entry name" value="Radical SAM enzymes"/>
    <property type="match status" value="1"/>
</dbReference>
<dbReference type="PANTHER" id="PTHR30352">
    <property type="entry name" value="PYRUVATE FORMATE-LYASE-ACTIVATING ENZYME"/>
    <property type="match status" value="1"/>
</dbReference>
<name>B0MAT6_ANACD</name>
<comment type="similarity">
    <text evidence="2">Belongs to the organic radical-activating enzymes family.</text>
</comment>
<evidence type="ECO:0000256" key="3">
    <source>
        <dbReference type="ARBA" id="ARBA00022485"/>
    </source>
</evidence>
<comment type="cofactor">
    <cofactor evidence="1">
        <name>[4Fe-4S] cluster</name>
        <dbReference type="ChEBI" id="CHEBI:49883"/>
    </cofactor>
</comment>
<evidence type="ECO:0000259" key="9">
    <source>
        <dbReference type="PROSITE" id="PS51918"/>
    </source>
</evidence>
<dbReference type="GO" id="GO:0046872">
    <property type="term" value="F:metal ion binding"/>
    <property type="evidence" value="ECO:0007669"/>
    <property type="project" value="UniProtKB-KW"/>
</dbReference>
<dbReference type="EMBL" id="ABAX03000005">
    <property type="protein sequence ID" value="EDR98611.1"/>
    <property type="molecule type" value="Genomic_DNA"/>
</dbReference>
<reference evidence="10" key="2">
    <citation type="submission" date="2013-11" db="EMBL/GenBank/DDBJ databases">
        <title>Draft genome sequence of Anaerostipes caccae (DSM 14662).</title>
        <authorList>
            <person name="Sudarsanam P."/>
            <person name="Ley R."/>
            <person name="Guruge J."/>
            <person name="Turnbaugh P.J."/>
            <person name="Mahowald M."/>
            <person name="Liep D."/>
            <person name="Gordon J."/>
        </authorList>
    </citation>
    <scope>NUCLEOTIDE SEQUENCE</scope>
    <source>
        <strain evidence="10">DSM 14662</strain>
    </source>
</reference>
<dbReference type="SUPFAM" id="SSF54862">
    <property type="entry name" value="4Fe-4S ferredoxins"/>
    <property type="match status" value="1"/>
</dbReference>
<dbReference type="PROSITE" id="PS01087">
    <property type="entry name" value="RADICAL_ACTIVATING"/>
    <property type="match status" value="1"/>
</dbReference>
<accession>B0MAT6</accession>
<evidence type="ECO:0000313" key="11">
    <source>
        <dbReference type="Proteomes" id="UP000004935"/>
    </source>
</evidence>
<dbReference type="SFLD" id="SFLDG01066">
    <property type="entry name" value="organic_radical-activating_enz"/>
    <property type="match status" value="1"/>
</dbReference>
<dbReference type="SFLD" id="SFLDS00029">
    <property type="entry name" value="Radical_SAM"/>
    <property type="match status" value="1"/>
</dbReference>
<reference evidence="10" key="1">
    <citation type="submission" date="2007-11" db="EMBL/GenBank/DDBJ databases">
        <authorList>
            <person name="Fulton L."/>
            <person name="Clifton S."/>
            <person name="Fulton B."/>
            <person name="Xu J."/>
            <person name="Minx P."/>
            <person name="Pepin K.H."/>
            <person name="Johnson M."/>
            <person name="Thiruvilangam P."/>
            <person name="Bhonagiri V."/>
            <person name="Nash W.E."/>
            <person name="Mardis E.R."/>
            <person name="Wilson R.K."/>
        </authorList>
    </citation>
    <scope>NUCLEOTIDE SEQUENCE [LARGE SCALE GENOMIC DNA]</scope>
    <source>
        <strain evidence="10">DSM 14662</strain>
    </source>
</reference>
<dbReference type="GO" id="GO:0016491">
    <property type="term" value="F:oxidoreductase activity"/>
    <property type="evidence" value="ECO:0007669"/>
    <property type="project" value="UniProtKB-KW"/>
</dbReference>
<dbReference type="InterPro" id="IPR058240">
    <property type="entry name" value="rSAM_sf"/>
</dbReference>
<proteinExistence type="inferred from homology"/>
<dbReference type="Proteomes" id="UP000004935">
    <property type="component" value="Unassembled WGS sequence"/>
</dbReference>
<dbReference type="eggNOG" id="COG1180">
    <property type="taxonomic scope" value="Bacteria"/>
</dbReference>
<keyword evidence="4" id="KW-0949">S-adenosyl-L-methionine</keyword>
<evidence type="ECO:0000313" key="10">
    <source>
        <dbReference type="EMBL" id="EDR98611.1"/>
    </source>
</evidence>
<dbReference type="GO" id="GO:0051539">
    <property type="term" value="F:4 iron, 4 sulfur cluster binding"/>
    <property type="evidence" value="ECO:0007669"/>
    <property type="project" value="UniProtKB-KW"/>
</dbReference>
<evidence type="ECO:0000256" key="5">
    <source>
        <dbReference type="ARBA" id="ARBA00022723"/>
    </source>
</evidence>
<evidence type="ECO:0000256" key="7">
    <source>
        <dbReference type="ARBA" id="ARBA00023004"/>
    </source>
</evidence>
<dbReference type="PROSITE" id="PS51918">
    <property type="entry name" value="RADICAL_SAM"/>
    <property type="match status" value="1"/>
</dbReference>
<evidence type="ECO:0000256" key="8">
    <source>
        <dbReference type="ARBA" id="ARBA00023014"/>
    </source>
</evidence>
<organism evidence="10 11">
    <name type="scientific">Anaerostipes caccae (strain DSM 14662 / CCUG 47493 / JCM 13470 / NCIMB 13811 / L1-92)</name>
    <dbReference type="NCBI Taxonomy" id="411490"/>
    <lineage>
        <taxon>Bacteria</taxon>
        <taxon>Bacillati</taxon>
        <taxon>Bacillota</taxon>
        <taxon>Clostridia</taxon>
        <taxon>Lachnospirales</taxon>
        <taxon>Lachnospiraceae</taxon>
        <taxon>Anaerostipes</taxon>
    </lineage>
</organism>
<dbReference type="HOGENOM" id="CLU_058969_0_0_9"/>
<sequence>MEIFDMKGTIFDIRRFSTHDGDGIRTTVFFKGCPLSCVWCQNPEGISLRRRPLYFENRCIHCKICAAESVSGGMKCRGDTMFMNIDAPEDWEHLIELCPSGALAMDSREYSVKEVMEEIRKDTVFYRHDGGVTLSGGEPLHQSEFALEILKQCKKEGIHTAIETSLYAEQEVLRKLLPYLDLIYADFKIADEERHKKYVGVPNQKIKENIKYLLESEKRDQVIIRTPMIPGLTAYRENITEIAVYISGTDPDVSYEILNYNPLAEAKYHLIGKEFCFAENPKMYSKSQMKEFESWARQGGVSNVIMEI</sequence>
<dbReference type="InterPro" id="IPR034457">
    <property type="entry name" value="Organic_radical-activating"/>
</dbReference>
<dbReference type="SFLD" id="SFLDG01118">
    <property type="entry name" value="activating_enzymes__group_2"/>
    <property type="match status" value="1"/>
</dbReference>
<keyword evidence="5" id="KW-0479">Metal-binding</keyword>
<dbReference type="InterPro" id="IPR013785">
    <property type="entry name" value="Aldolase_TIM"/>
</dbReference>
<feature type="domain" description="Radical SAM core" evidence="9">
    <location>
        <begin position="19"/>
        <end position="297"/>
    </location>
</feature>
<dbReference type="PIRSF" id="PIRSF000371">
    <property type="entry name" value="PFL_act_enz"/>
    <property type="match status" value="1"/>
</dbReference>
<dbReference type="InterPro" id="IPR012839">
    <property type="entry name" value="Organic_radical_activase"/>
</dbReference>
<keyword evidence="11" id="KW-1185">Reference proteome</keyword>